<dbReference type="AlphaFoldDB" id="A0A182E1R9"/>
<dbReference type="GO" id="GO:0007218">
    <property type="term" value="P:neuropeptide signaling pathway"/>
    <property type="evidence" value="ECO:0007669"/>
    <property type="project" value="UniProtKB-KW"/>
</dbReference>
<keyword evidence="13" id="KW-0527">Neuropeptide</keyword>
<dbReference type="InterPro" id="IPR017441">
    <property type="entry name" value="Protein_kinase_ATP_BS"/>
</dbReference>
<dbReference type="GO" id="GO:0004674">
    <property type="term" value="F:protein serine/threonine kinase activity"/>
    <property type="evidence" value="ECO:0007669"/>
    <property type="project" value="UniProtKB-KW"/>
</dbReference>
<evidence type="ECO:0000256" key="11">
    <source>
        <dbReference type="ARBA" id="ARBA00022815"/>
    </source>
</evidence>
<evidence type="ECO:0000256" key="15">
    <source>
        <dbReference type="ARBA" id="ARBA00048679"/>
    </source>
</evidence>
<dbReference type="PANTHER" id="PTHR27001:SF931">
    <property type="entry name" value="OS11G0664100 PROTEIN"/>
    <property type="match status" value="1"/>
</dbReference>
<dbReference type="SUPFAM" id="SSF47986">
    <property type="entry name" value="DEATH domain"/>
    <property type="match status" value="1"/>
</dbReference>
<dbReference type="FunFam" id="1.10.510.10:FF:000754">
    <property type="entry name" value="Interleukin-1 receptor-associated kinase"/>
    <property type="match status" value="1"/>
</dbReference>
<dbReference type="Gene3D" id="1.10.533.10">
    <property type="entry name" value="Death Domain, Fas"/>
    <property type="match status" value="1"/>
</dbReference>
<keyword evidence="6" id="KW-0723">Serine/threonine-protein kinase</keyword>
<evidence type="ECO:0000256" key="10">
    <source>
        <dbReference type="ARBA" id="ARBA00022777"/>
    </source>
</evidence>
<reference evidence="18 19" key="2">
    <citation type="submission" date="2018-08" db="EMBL/GenBank/DDBJ databases">
        <authorList>
            <person name="Laetsch R D."/>
            <person name="Stevens L."/>
            <person name="Kumar S."/>
            <person name="Blaxter L. M."/>
        </authorList>
    </citation>
    <scope>NUCLEOTIDE SEQUENCE [LARGE SCALE GENOMIC DNA]</scope>
</reference>
<evidence type="ECO:0000256" key="6">
    <source>
        <dbReference type="ARBA" id="ARBA00022527"/>
    </source>
</evidence>
<dbReference type="GO" id="GO:0005886">
    <property type="term" value="C:plasma membrane"/>
    <property type="evidence" value="ECO:0007669"/>
    <property type="project" value="TreeGrafter"/>
</dbReference>
<dbReference type="GO" id="GO:0031349">
    <property type="term" value="P:positive regulation of defense response"/>
    <property type="evidence" value="ECO:0007669"/>
    <property type="project" value="UniProtKB-ARBA"/>
</dbReference>
<proteinExistence type="inferred from homology"/>
<dbReference type="Proteomes" id="UP000271087">
    <property type="component" value="Unassembled WGS sequence"/>
</dbReference>
<dbReference type="GO" id="GO:0005524">
    <property type="term" value="F:ATP binding"/>
    <property type="evidence" value="ECO:0007669"/>
    <property type="project" value="UniProtKB-UniRule"/>
</dbReference>
<name>A0A182E1R9_ONCOC</name>
<dbReference type="InterPro" id="IPR011009">
    <property type="entry name" value="Kinase-like_dom_sf"/>
</dbReference>
<dbReference type="SUPFAM" id="SSF56112">
    <property type="entry name" value="Protein kinase-like (PK-like)"/>
    <property type="match status" value="1"/>
</dbReference>
<organism evidence="20">
    <name type="scientific">Onchocerca ochengi</name>
    <name type="common">Filarial nematode worm</name>
    <dbReference type="NCBI Taxonomy" id="42157"/>
    <lineage>
        <taxon>Eukaryota</taxon>
        <taxon>Metazoa</taxon>
        <taxon>Ecdysozoa</taxon>
        <taxon>Nematoda</taxon>
        <taxon>Chromadorea</taxon>
        <taxon>Rhabditida</taxon>
        <taxon>Spirurina</taxon>
        <taxon>Spiruromorpha</taxon>
        <taxon>Filarioidea</taxon>
        <taxon>Onchocercidae</taxon>
        <taxon>Onchocerca</taxon>
    </lineage>
</organism>
<dbReference type="InterPro" id="IPR011029">
    <property type="entry name" value="DEATH-like_dom_sf"/>
</dbReference>
<evidence type="ECO:0000256" key="14">
    <source>
        <dbReference type="ARBA" id="ARBA00047899"/>
    </source>
</evidence>
<dbReference type="InterPro" id="IPR008271">
    <property type="entry name" value="Ser/Thr_kinase_AS"/>
</dbReference>
<dbReference type="Pfam" id="PF07714">
    <property type="entry name" value="PK_Tyr_Ser-Thr"/>
    <property type="match status" value="1"/>
</dbReference>
<dbReference type="PROSITE" id="PS00107">
    <property type="entry name" value="PROTEIN_KINASE_ATP"/>
    <property type="match status" value="1"/>
</dbReference>
<dbReference type="CDD" id="cd08307">
    <property type="entry name" value="Death_Pelle"/>
    <property type="match status" value="1"/>
</dbReference>
<accession>A0A182E1R9</accession>
<protein>
    <recommendedName>
        <fullName evidence="4">non-specific serine/threonine protein kinase</fullName>
        <ecNumber evidence="4">2.7.11.1</ecNumber>
    </recommendedName>
</protein>
<dbReference type="SMART" id="SM00220">
    <property type="entry name" value="S_TKc"/>
    <property type="match status" value="1"/>
</dbReference>
<dbReference type="Gene3D" id="1.10.510.10">
    <property type="entry name" value="Transferase(Phosphotransferase) domain 1"/>
    <property type="match status" value="1"/>
</dbReference>
<comment type="similarity">
    <text evidence="2">Belongs to the FARP (FMRFamide related peptide) family.</text>
</comment>
<dbReference type="Pfam" id="PF01581">
    <property type="entry name" value="FARP"/>
    <property type="match status" value="5"/>
</dbReference>
<keyword evidence="11" id="KW-0027">Amidation</keyword>
<evidence type="ECO:0000256" key="13">
    <source>
        <dbReference type="ARBA" id="ARBA00023320"/>
    </source>
</evidence>
<evidence type="ECO:0000256" key="1">
    <source>
        <dbReference type="ARBA" id="ARBA00004613"/>
    </source>
</evidence>
<dbReference type="PANTHER" id="PTHR27001">
    <property type="entry name" value="OS01G0253100 PROTEIN"/>
    <property type="match status" value="1"/>
</dbReference>
<dbReference type="GO" id="GO:0006950">
    <property type="term" value="P:response to stress"/>
    <property type="evidence" value="ECO:0007669"/>
    <property type="project" value="UniProtKB-ARBA"/>
</dbReference>
<keyword evidence="12 16" id="KW-0067">ATP-binding</keyword>
<dbReference type="Gene3D" id="3.30.200.20">
    <property type="entry name" value="Phosphorylase Kinase, domain 1"/>
    <property type="match status" value="1"/>
</dbReference>
<dbReference type="GO" id="GO:1902533">
    <property type="term" value="P:positive regulation of intracellular signal transduction"/>
    <property type="evidence" value="ECO:0007669"/>
    <property type="project" value="UniProtKB-ARBA"/>
</dbReference>
<comment type="similarity">
    <text evidence="3">Belongs to the protein kinase superfamily. TKL Ser/Thr protein kinase family. Pelle subfamily.</text>
</comment>
<dbReference type="GO" id="GO:0005576">
    <property type="term" value="C:extracellular region"/>
    <property type="evidence" value="ECO:0007669"/>
    <property type="project" value="UniProtKB-SubCell"/>
</dbReference>
<keyword evidence="9 16" id="KW-0547">Nucleotide-binding</keyword>
<keyword evidence="19" id="KW-1185">Reference proteome</keyword>
<gene>
    <name evidence="18" type="ORF">NOO_LOCUS1909</name>
</gene>
<evidence type="ECO:0000256" key="16">
    <source>
        <dbReference type="PROSITE-ProRule" id="PRU10141"/>
    </source>
</evidence>
<dbReference type="InterPro" id="IPR002544">
    <property type="entry name" value="FMRFamid-related_peptide-like"/>
</dbReference>
<feature type="binding site" evidence="16">
    <location>
        <position position="387"/>
    </location>
    <ligand>
        <name>ATP</name>
        <dbReference type="ChEBI" id="CHEBI:30616"/>
    </ligand>
</feature>
<comment type="catalytic activity">
    <reaction evidence="15">
        <text>L-seryl-[protein] + ATP = O-phospho-L-seryl-[protein] + ADP + H(+)</text>
        <dbReference type="Rhea" id="RHEA:17989"/>
        <dbReference type="Rhea" id="RHEA-COMP:9863"/>
        <dbReference type="Rhea" id="RHEA-COMP:11604"/>
        <dbReference type="ChEBI" id="CHEBI:15378"/>
        <dbReference type="ChEBI" id="CHEBI:29999"/>
        <dbReference type="ChEBI" id="CHEBI:30616"/>
        <dbReference type="ChEBI" id="CHEBI:83421"/>
        <dbReference type="ChEBI" id="CHEBI:456216"/>
        <dbReference type="EC" id="2.7.11.1"/>
    </reaction>
</comment>
<dbReference type="OrthoDB" id="4062651at2759"/>
<evidence type="ECO:0000313" key="20">
    <source>
        <dbReference type="WBParaSite" id="nOo.2.0.1.t01909-RA"/>
    </source>
</evidence>
<keyword evidence="10" id="KW-0418">Kinase</keyword>
<evidence type="ECO:0000256" key="3">
    <source>
        <dbReference type="ARBA" id="ARBA00008718"/>
    </source>
</evidence>
<dbReference type="PROSITE" id="PS00108">
    <property type="entry name" value="PROTEIN_KINASE_ST"/>
    <property type="match status" value="1"/>
</dbReference>
<dbReference type="EC" id="2.7.11.1" evidence="4"/>
<evidence type="ECO:0000256" key="8">
    <source>
        <dbReference type="ARBA" id="ARBA00022685"/>
    </source>
</evidence>
<dbReference type="PROSITE" id="PS50011">
    <property type="entry name" value="PROTEIN_KINASE_DOM"/>
    <property type="match status" value="1"/>
</dbReference>
<dbReference type="InterPro" id="IPR001245">
    <property type="entry name" value="Ser-Thr/Tyr_kinase_cat_dom"/>
</dbReference>
<dbReference type="STRING" id="42157.A0A182E1R9"/>
<dbReference type="GO" id="GO:0009893">
    <property type="term" value="P:positive regulation of metabolic process"/>
    <property type="evidence" value="ECO:0007669"/>
    <property type="project" value="UniProtKB-ARBA"/>
</dbReference>
<evidence type="ECO:0000313" key="18">
    <source>
        <dbReference type="EMBL" id="VDK65171.1"/>
    </source>
</evidence>
<sequence length="678" mass="78038">MLSSSQQAEIRQYFVDDCEGDADEAPKKIEKKKPNFIRFGRAASPIMHGKKDTDPNFLQFERSSSAFTPSGQNFLRFGRAAEPNFLRFGRVRDSNFLRFGKSAEPNFLRFGKRIEANEPNFLQFGRNASLQNDQEYREGFSRQDRKPNFLRFALWGPMNDKWWQSFSFQFSLRPRSDTYVYLLPFSVRKQLAAILDPDNAWELLAFVMPDIGNVDVRACRDAGSYESPTENLLAIWGSKGNKIIQLYNCLGRAKLVRAMKAIRHLVDPLFYRWEEQCLQSANKNNQENEKALTFSSCCSPKNGDVLMRCFGETFSLKYSDNVRWLGPETDTFTDSDVIYKTLQNTPCIKYDDIVKITNNFSSNNILGSGGYGTVYRGTWEQTEVAVKRIQGTKEYGAEKEQMRQSLQELRTLSKYRHDNILPLYAYSLDGPEPCLLYQYMSNGSLFDCLFGKVKFYGLVITEKVVDVYKEETNNSSVICWKYIKSMVLTWLQRMSIMIGCARALHYLHSIAKNPIIHGDVKSANILLDKHLEPKLGDFGLCRDNFSKDDWKDDGFIIASHVKGTLAYLPQEFLEERIISTKLDVYGYGIVLLEVATGLKPHVAKRDPQNIVKYVMELQRSGKHESILADQNCDFTSDLDTSYFSIILQTGLKCVVRDYRKRPTFREIINTFLHVYNSV</sequence>
<evidence type="ECO:0000259" key="17">
    <source>
        <dbReference type="PROSITE" id="PS50011"/>
    </source>
</evidence>
<keyword evidence="8" id="KW-0165">Cleavage on pair of basic residues</keyword>
<dbReference type="InterPro" id="IPR037924">
    <property type="entry name" value="Pelle_death"/>
</dbReference>
<evidence type="ECO:0000256" key="5">
    <source>
        <dbReference type="ARBA" id="ARBA00022525"/>
    </source>
</evidence>
<dbReference type="WBParaSite" id="nOo.2.0.1.t01909-RA">
    <property type="protein sequence ID" value="nOo.2.0.1.t01909-RA"/>
    <property type="gene ID" value="nOo.2.0.1.g01909"/>
</dbReference>
<dbReference type="EMBL" id="UYRW01000268">
    <property type="protein sequence ID" value="VDK65171.1"/>
    <property type="molecule type" value="Genomic_DNA"/>
</dbReference>
<evidence type="ECO:0000256" key="2">
    <source>
        <dbReference type="ARBA" id="ARBA00006356"/>
    </source>
</evidence>
<comment type="subcellular location">
    <subcellularLocation>
        <location evidence="1">Secreted</location>
    </subcellularLocation>
</comment>
<reference evidence="20" key="1">
    <citation type="submission" date="2016-06" db="UniProtKB">
        <authorList>
            <consortium name="WormBaseParasite"/>
        </authorList>
    </citation>
    <scope>IDENTIFICATION</scope>
</reference>
<comment type="catalytic activity">
    <reaction evidence="14">
        <text>L-threonyl-[protein] + ATP = O-phospho-L-threonyl-[protein] + ADP + H(+)</text>
        <dbReference type="Rhea" id="RHEA:46608"/>
        <dbReference type="Rhea" id="RHEA-COMP:11060"/>
        <dbReference type="Rhea" id="RHEA-COMP:11605"/>
        <dbReference type="ChEBI" id="CHEBI:15378"/>
        <dbReference type="ChEBI" id="CHEBI:30013"/>
        <dbReference type="ChEBI" id="CHEBI:30616"/>
        <dbReference type="ChEBI" id="CHEBI:61977"/>
        <dbReference type="ChEBI" id="CHEBI:456216"/>
        <dbReference type="EC" id="2.7.11.1"/>
    </reaction>
</comment>
<evidence type="ECO:0000313" key="19">
    <source>
        <dbReference type="Proteomes" id="UP000271087"/>
    </source>
</evidence>
<keyword evidence="5" id="KW-0964">Secreted</keyword>
<feature type="domain" description="Protein kinase" evidence="17">
    <location>
        <begin position="360"/>
        <end position="676"/>
    </location>
</feature>
<dbReference type="InterPro" id="IPR000719">
    <property type="entry name" value="Prot_kinase_dom"/>
</dbReference>
<evidence type="ECO:0000256" key="7">
    <source>
        <dbReference type="ARBA" id="ARBA00022679"/>
    </source>
</evidence>
<evidence type="ECO:0000256" key="9">
    <source>
        <dbReference type="ARBA" id="ARBA00022741"/>
    </source>
</evidence>
<keyword evidence="7" id="KW-0808">Transferase</keyword>
<evidence type="ECO:0000256" key="12">
    <source>
        <dbReference type="ARBA" id="ARBA00022840"/>
    </source>
</evidence>
<evidence type="ECO:0000256" key="4">
    <source>
        <dbReference type="ARBA" id="ARBA00012513"/>
    </source>
</evidence>